<comment type="similarity">
    <text evidence="1">Belongs to the AHA1 family.</text>
</comment>
<evidence type="ECO:0000259" key="2">
    <source>
        <dbReference type="Pfam" id="PF08327"/>
    </source>
</evidence>
<organism evidence="3 4">
    <name type="scientific">Dactylosporangium aurantiacum</name>
    <dbReference type="NCBI Taxonomy" id="35754"/>
    <lineage>
        <taxon>Bacteria</taxon>
        <taxon>Bacillati</taxon>
        <taxon>Actinomycetota</taxon>
        <taxon>Actinomycetes</taxon>
        <taxon>Micromonosporales</taxon>
        <taxon>Micromonosporaceae</taxon>
        <taxon>Dactylosporangium</taxon>
    </lineage>
</organism>
<accession>A0A9Q9IE62</accession>
<dbReference type="Pfam" id="PF08327">
    <property type="entry name" value="AHSA1"/>
    <property type="match status" value="1"/>
</dbReference>
<name>A0A9Q9IE62_9ACTN</name>
<dbReference type="OrthoDB" id="8117292at2"/>
<proteinExistence type="inferred from homology"/>
<dbReference type="KEGG" id="daur:Daura_33050"/>
<feature type="domain" description="Activator of Hsp90 ATPase homologue 1/2-like C-terminal" evidence="2">
    <location>
        <begin position="25"/>
        <end position="134"/>
    </location>
</feature>
<dbReference type="CDD" id="cd08899">
    <property type="entry name" value="SRPBCC_CalC_Aha1-like_6"/>
    <property type="match status" value="1"/>
</dbReference>
<dbReference type="SUPFAM" id="SSF55961">
    <property type="entry name" value="Bet v1-like"/>
    <property type="match status" value="1"/>
</dbReference>
<protein>
    <submittedName>
        <fullName evidence="3">SRPBCC family protein</fullName>
    </submittedName>
</protein>
<dbReference type="InterPro" id="IPR013538">
    <property type="entry name" value="ASHA1/2-like_C"/>
</dbReference>
<dbReference type="Proteomes" id="UP001058003">
    <property type="component" value="Chromosome"/>
</dbReference>
<evidence type="ECO:0000313" key="3">
    <source>
        <dbReference type="EMBL" id="UWZ51553.1"/>
    </source>
</evidence>
<evidence type="ECO:0000256" key="1">
    <source>
        <dbReference type="ARBA" id="ARBA00006817"/>
    </source>
</evidence>
<sequence length="163" mass="17921">MTPTPSGRWTPDATGGDLVILRTFRAPIEDVWASVTESERTARWFGPWKGDGRPGGTIEYQMVQEEGAPWSEAVIEACEAPHRLALTSEMAHLELLLSPVAGGTELRLVHRLSGPEGVADYGPGWEFYLDALVASRDGSPMPRFEDYDPSMRPYFTALTTPQG</sequence>
<dbReference type="AlphaFoldDB" id="A0A9Q9IE62"/>
<evidence type="ECO:0000313" key="4">
    <source>
        <dbReference type="Proteomes" id="UP001058003"/>
    </source>
</evidence>
<dbReference type="Gene3D" id="3.30.530.20">
    <property type="match status" value="1"/>
</dbReference>
<dbReference type="RefSeq" id="WP_033359155.1">
    <property type="nucleotide sequence ID" value="NZ_CP073767.1"/>
</dbReference>
<keyword evidence="4" id="KW-1185">Reference proteome</keyword>
<dbReference type="EMBL" id="CP073767">
    <property type="protein sequence ID" value="UWZ51553.1"/>
    <property type="molecule type" value="Genomic_DNA"/>
</dbReference>
<reference evidence="3" key="1">
    <citation type="submission" date="2021-04" db="EMBL/GenBank/DDBJ databases">
        <title>Dactylosporangium aurantiacum NRRL B-8018 full assembly.</title>
        <authorList>
            <person name="Hartkoorn R.C."/>
            <person name="Beaudoing E."/>
            <person name="Hot D."/>
        </authorList>
    </citation>
    <scope>NUCLEOTIDE SEQUENCE</scope>
    <source>
        <strain evidence="3">NRRL B-8018</strain>
    </source>
</reference>
<gene>
    <name evidence="3" type="ORF">Daura_33050</name>
</gene>
<dbReference type="InterPro" id="IPR023393">
    <property type="entry name" value="START-like_dom_sf"/>
</dbReference>